<dbReference type="PANTHER" id="PTHR24104:SF25">
    <property type="entry name" value="PROTEIN LIN-41"/>
    <property type="match status" value="1"/>
</dbReference>
<dbReference type="Proteomes" id="UP000376575">
    <property type="component" value="Unassembled WGS sequence"/>
</dbReference>
<evidence type="ECO:0000256" key="4">
    <source>
        <dbReference type="SAM" id="SignalP"/>
    </source>
</evidence>
<feature type="transmembrane region" description="Helical" evidence="3">
    <location>
        <begin position="161"/>
        <end position="180"/>
    </location>
</feature>
<keyword evidence="3" id="KW-0472">Membrane</keyword>
<name>A0A5J4FC68_MICAE</name>
<dbReference type="PROSITE" id="PS51125">
    <property type="entry name" value="NHL"/>
    <property type="match status" value="1"/>
</dbReference>
<dbReference type="AlphaFoldDB" id="A0A5J4FC68"/>
<organism evidence="5 6">
    <name type="scientific">Microcystis aeruginosa NIES-4325</name>
    <dbReference type="NCBI Taxonomy" id="2569534"/>
    <lineage>
        <taxon>Bacteria</taxon>
        <taxon>Bacillati</taxon>
        <taxon>Cyanobacteriota</taxon>
        <taxon>Cyanophyceae</taxon>
        <taxon>Oscillatoriophycideae</taxon>
        <taxon>Chroococcales</taxon>
        <taxon>Microcystaceae</taxon>
        <taxon>Microcystis</taxon>
    </lineage>
</organism>
<dbReference type="EMBL" id="BJKP01000040">
    <property type="protein sequence ID" value="GEA28613.1"/>
    <property type="molecule type" value="Genomic_DNA"/>
</dbReference>
<evidence type="ECO:0000313" key="6">
    <source>
        <dbReference type="Proteomes" id="UP000376575"/>
    </source>
</evidence>
<dbReference type="InterPro" id="IPR001258">
    <property type="entry name" value="NHL_repeat"/>
</dbReference>
<evidence type="ECO:0000313" key="5">
    <source>
        <dbReference type="EMBL" id="GEA28613.1"/>
    </source>
</evidence>
<evidence type="ECO:0008006" key="7">
    <source>
        <dbReference type="Google" id="ProtNLM"/>
    </source>
</evidence>
<keyword evidence="3" id="KW-1133">Transmembrane helix</keyword>
<keyword evidence="1" id="KW-0677">Repeat</keyword>
<dbReference type="InterPro" id="IPR050952">
    <property type="entry name" value="TRIM-NHL_E3_ligases"/>
</dbReference>
<dbReference type="InterPro" id="IPR011042">
    <property type="entry name" value="6-blade_b-propeller_TolB-like"/>
</dbReference>
<dbReference type="PROSITE" id="PS51257">
    <property type="entry name" value="PROKAR_LIPOPROTEIN"/>
    <property type="match status" value="1"/>
</dbReference>
<evidence type="ECO:0000256" key="1">
    <source>
        <dbReference type="ARBA" id="ARBA00022737"/>
    </source>
</evidence>
<dbReference type="GO" id="GO:0008270">
    <property type="term" value="F:zinc ion binding"/>
    <property type="evidence" value="ECO:0007669"/>
    <property type="project" value="UniProtKB-KW"/>
</dbReference>
<protein>
    <recommendedName>
        <fullName evidence="7">PEP-CTERM protein-sorting domain-containing protein</fullName>
    </recommendedName>
</protein>
<dbReference type="RefSeq" id="WP_151697008.1">
    <property type="nucleotide sequence ID" value="NZ_BJKP01000040.1"/>
</dbReference>
<evidence type="ECO:0000256" key="3">
    <source>
        <dbReference type="SAM" id="Phobius"/>
    </source>
</evidence>
<feature type="signal peptide" evidence="4">
    <location>
        <begin position="1"/>
        <end position="38"/>
    </location>
</feature>
<reference evidence="5 6" key="1">
    <citation type="journal article" date="2019" name="FEMS Microbiol. Lett.">
        <title>A novel salt-tolerant genotype illuminates the sucrose gene evolution in freshwater bloom-forming cyanobacterium Microcystis aeruginosa.</title>
        <authorList>
            <person name="Tanabe Y."/>
            <person name="Yamaguchi H."/>
            <person name="Sano T."/>
            <person name="Kawachi M."/>
        </authorList>
    </citation>
    <scope>NUCLEOTIDE SEQUENCE [LARGE SCALE GENOMIC DNA]</scope>
    <source>
        <strain evidence="5 6">NIES-4325</strain>
    </source>
</reference>
<keyword evidence="4" id="KW-0732">Signal</keyword>
<sequence>MNNGRSKKHGLLKALLKSFSLVTATALGCISIATSATATSLSFSSTFGAAGSGNGEFNSPSGIDGGSGGNIYVADTFNDRVQPSDSSDVFQSTFSNPGSGYGQFSGVFQSAFGSSDSVDVQFNRPRDIAVDSGDNISVADTFDDRLQAFSPSQPPVSTPELFGLIGLGILGSGLVVRSVAKRR</sequence>
<dbReference type="Gene3D" id="2.120.10.30">
    <property type="entry name" value="TolB, C-terminal domain"/>
    <property type="match status" value="2"/>
</dbReference>
<dbReference type="SUPFAM" id="SSF63825">
    <property type="entry name" value="YWTD domain"/>
    <property type="match status" value="1"/>
</dbReference>
<dbReference type="PANTHER" id="PTHR24104">
    <property type="entry name" value="E3 UBIQUITIN-PROTEIN LIGASE NHLRC1-RELATED"/>
    <property type="match status" value="1"/>
</dbReference>
<proteinExistence type="predicted"/>
<feature type="repeat" description="NHL" evidence="2">
    <location>
        <begin position="109"/>
        <end position="152"/>
    </location>
</feature>
<comment type="caution">
    <text evidence="5">The sequence shown here is derived from an EMBL/GenBank/DDBJ whole genome shotgun (WGS) entry which is preliminary data.</text>
</comment>
<evidence type="ECO:0000256" key="2">
    <source>
        <dbReference type="PROSITE-ProRule" id="PRU00504"/>
    </source>
</evidence>
<feature type="chain" id="PRO_5023866331" description="PEP-CTERM protein-sorting domain-containing protein" evidence="4">
    <location>
        <begin position="39"/>
        <end position="183"/>
    </location>
</feature>
<gene>
    <name evidence="5" type="ORF">MiAbW_03189</name>
</gene>
<keyword evidence="3" id="KW-0812">Transmembrane</keyword>
<accession>A0A5J4FC68</accession>